<feature type="short sequence motif" description="Q motif" evidence="10">
    <location>
        <begin position="1"/>
        <end position="29"/>
    </location>
</feature>
<dbReference type="InterPro" id="IPR027417">
    <property type="entry name" value="P-loop_NTPase"/>
</dbReference>
<dbReference type="EMBL" id="CYHG01000001">
    <property type="protein sequence ID" value="CUB02265.1"/>
    <property type="molecule type" value="Genomic_DNA"/>
</dbReference>
<name>A0A0K6IGK5_9GAMM</name>
<dbReference type="PANTHER" id="PTHR47959:SF13">
    <property type="entry name" value="ATP-DEPENDENT RNA HELICASE RHLE"/>
    <property type="match status" value="1"/>
</dbReference>
<dbReference type="GO" id="GO:0005829">
    <property type="term" value="C:cytosol"/>
    <property type="evidence" value="ECO:0007669"/>
    <property type="project" value="TreeGrafter"/>
</dbReference>
<feature type="domain" description="Helicase ATP-binding" evidence="13">
    <location>
        <begin position="32"/>
        <end position="206"/>
    </location>
</feature>
<evidence type="ECO:0000256" key="5">
    <source>
        <dbReference type="ARBA" id="ARBA00022806"/>
    </source>
</evidence>
<keyword evidence="2" id="KW-0963">Cytoplasm</keyword>
<dbReference type="GO" id="GO:0016787">
    <property type="term" value="F:hydrolase activity"/>
    <property type="evidence" value="ECO:0007669"/>
    <property type="project" value="UniProtKB-KW"/>
</dbReference>
<dbReference type="SMART" id="SM00487">
    <property type="entry name" value="DEXDc"/>
    <property type="match status" value="1"/>
</dbReference>
<feature type="region of interest" description="Disordered" evidence="12">
    <location>
        <begin position="377"/>
        <end position="489"/>
    </location>
</feature>
<feature type="domain" description="DEAD-box RNA helicase Q" evidence="15">
    <location>
        <begin position="1"/>
        <end position="29"/>
    </location>
</feature>
<comment type="catalytic activity">
    <reaction evidence="8">
        <text>ATP + H2O = ADP + phosphate + H(+)</text>
        <dbReference type="Rhea" id="RHEA:13065"/>
        <dbReference type="ChEBI" id="CHEBI:15377"/>
        <dbReference type="ChEBI" id="CHEBI:15378"/>
        <dbReference type="ChEBI" id="CHEBI:30616"/>
        <dbReference type="ChEBI" id="CHEBI:43474"/>
        <dbReference type="ChEBI" id="CHEBI:456216"/>
        <dbReference type="EC" id="3.6.4.13"/>
    </reaction>
</comment>
<feature type="compositionally biased region" description="Basic residues" evidence="12">
    <location>
        <begin position="390"/>
        <end position="400"/>
    </location>
</feature>
<dbReference type="InterPro" id="IPR000629">
    <property type="entry name" value="RNA-helicase_DEAD-box_CS"/>
</dbReference>
<feature type="domain" description="Helicase C-terminal" evidence="14">
    <location>
        <begin position="229"/>
        <end position="381"/>
    </location>
</feature>
<evidence type="ECO:0000259" key="14">
    <source>
        <dbReference type="PROSITE" id="PS51194"/>
    </source>
</evidence>
<dbReference type="FunFam" id="3.40.50.300:FF:000108">
    <property type="entry name" value="ATP-dependent RNA helicase RhlE"/>
    <property type="match status" value="1"/>
</dbReference>
<dbReference type="SUPFAM" id="SSF52540">
    <property type="entry name" value="P-loop containing nucleoside triphosphate hydrolases"/>
    <property type="match status" value="1"/>
</dbReference>
<evidence type="ECO:0000256" key="1">
    <source>
        <dbReference type="ARBA" id="ARBA00012552"/>
    </source>
</evidence>
<reference evidence="17" key="1">
    <citation type="submission" date="2015-08" db="EMBL/GenBank/DDBJ databases">
        <authorList>
            <person name="Varghese N."/>
        </authorList>
    </citation>
    <scope>NUCLEOTIDE SEQUENCE [LARGE SCALE GENOMIC DNA]</scope>
    <source>
        <strain evidence="17">JCM 18476</strain>
    </source>
</reference>
<dbReference type="GO" id="GO:0003676">
    <property type="term" value="F:nucleic acid binding"/>
    <property type="evidence" value="ECO:0007669"/>
    <property type="project" value="InterPro"/>
</dbReference>
<evidence type="ECO:0000256" key="9">
    <source>
        <dbReference type="ARBA" id="ARBA00074363"/>
    </source>
</evidence>
<dbReference type="AlphaFoldDB" id="A0A0K6IGK5"/>
<dbReference type="Pfam" id="PF00271">
    <property type="entry name" value="Helicase_C"/>
    <property type="match status" value="1"/>
</dbReference>
<evidence type="ECO:0000259" key="13">
    <source>
        <dbReference type="PROSITE" id="PS51192"/>
    </source>
</evidence>
<dbReference type="InterPro" id="IPR044742">
    <property type="entry name" value="DEAD/DEAH_RhlB"/>
</dbReference>
<evidence type="ECO:0000256" key="11">
    <source>
        <dbReference type="RuleBase" id="RU000492"/>
    </source>
</evidence>
<evidence type="ECO:0000256" key="2">
    <source>
        <dbReference type="ARBA" id="ARBA00022490"/>
    </source>
</evidence>
<dbReference type="InterPro" id="IPR001650">
    <property type="entry name" value="Helicase_C-like"/>
</dbReference>
<dbReference type="InterPro" id="IPR050079">
    <property type="entry name" value="DEAD_box_RNA_helicase"/>
</dbReference>
<dbReference type="GO" id="GO:0042255">
    <property type="term" value="P:ribosome assembly"/>
    <property type="evidence" value="ECO:0007669"/>
    <property type="project" value="UniProtKB-ARBA"/>
</dbReference>
<dbReference type="InterPro" id="IPR014014">
    <property type="entry name" value="RNA_helicase_DEAD_Q_motif"/>
</dbReference>
<dbReference type="SMART" id="SM00490">
    <property type="entry name" value="HELICc"/>
    <property type="match status" value="1"/>
</dbReference>
<dbReference type="FunFam" id="3.40.50.300:FF:000468">
    <property type="entry name" value="ATP-dependent RNA helicase RhlE"/>
    <property type="match status" value="1"/>
</dbReference>
<dbReference type="Pfam" id="PF00270">
    <property type="entry name" value="DEAD"/>
    <property type="match status" value="1"/>
</dbReference>
<keyword evidence="4 11" id="KW-0378">Hydrolase</keyword>
<comment type="similarity">
    <text evidence="7 11">Belongs to the DEAD box helicase family.</text>
</comment>
<keyword evidence="3 11" id="KW-0547">Nucleotide-binding</keyword>
<evidence type="ECO:0000256" key="3">
    <source>
        <dbReference type="ARBA" id="ARBA00022741"/>
    </source>
</evidence>
<dbReference type="RefSeq" id="WP_055461249.1">
    <property type="nucleotide sequence ID" value="NZ_CYHG01000001.1"/>
</dbReference>
<dbReference type="STRING" id="1137284.GCA_001418205_00096"/>
<dbReference type="CDD" id="cd18787">
    <property type="entry name" value="SF2_C_DEAD"/>
    <property type="match status" value="1"/>
</dbReference>
<evidence type="ECO:0000256" key="6">
    <source>
        <dbReference type="ARBA" id="ARBA00022840"/>
    </source>
</evidence>
<gene>
    <name evidence="16" type="ORF">Ga0061065_10197</name>
</gene>
<dbReference type="PROSITE" id="PS51194">
    <property type="entry name" value="HELICASE_CTER"/>
    <property type="match status" value="1"/>
</dbReference>
<dbReference type="InterPro" id="IPR014001">
    <property type="entry name" value="Helicase_ATP-bd"/>
</dbReference>
<feature type="compositionally biased region" description="Polar residues" evidence="12">
    <location>
        <begin position="404"/>
        <end position="421"/>
    </location>
</feature>
<dbReference type="Gene3D" id="3.40.50.300">
    <property type="entry name" value="P-loop containing nucleotide triphosphate hydrolases"/>
    <property type="match status" value="2"/>
</dbReference>
<keyword evidence="5 11" id="KW-0347">Helicase</keyword>
<evidence type="ECO:0000259" key="15">
    <source>
        <dbReference type="PROSITE" id="PS51195"/>
    </source>
</evidence>
<dbReference type="GO" id="GO:0009266">
    <property type="term" value="P:response to temperature stimulus"/>
    <property type="evidence" value="ECO:0007669"/>
    <property type="project" value="UniProtKB-ARBA"/>
</dbReference>
<dbReference type="GO" id="GO:0005524">
    <property type="term" value="F:ATP binding"/>
    <property type="evidence" value="ECO:0007669"/>
    <property type="project" value="UniProtKB-KW"/>
</dbReference>
<dbReference type="InterPro" id="IPR011545">
    <property type="entry name" value="DEAD/DEAH_box_helicase_dom"/>
</dbReference>
<dbReference type="PROSITE" id="PS51195">
    <property type="entry name" value="Q_MOTIF"/>
    <property type="match status" value="1"/>
</dbReference>
<evidence type="ECO:0000256" key="8">
    <source>
        <dbReference type="ARBA" id="ARBA00047984"/>
    </source>
</evidence>
<accession>A0A0K6IGK5</accession>
<evidence type="ECO:0000256" key="7">
    <source>
        <dbReference type="ARBA" id="ARBA00038437"/>
    </source>
</evidence>
<dbReference type="PROSITE" id="PS00039">
    <property type="entry name" value="DEAD_ATP_HELICASE"/>
    <property type="match status" value="1"/>
</dbReference>
<evidence type="ECO:0000313" key="17">
    <source>
        <dbReference type="Proteomes" id="UP000182769"/>
    </source>
</evidence>
<protein>
    <recommendedName>
        <fullName evidence="9">DEAD-box ATP-dependent RNA helicase RhpA</fullName>
        <ecNumber evidence="1">3.6.4.13</ecNumber>
    </recommendedName>
</protein>
<dbReference type="CDD" id="cd00268">
    <property type="entry name" value="DEADc"/>
    <property type="match status" value="1"/>
</dbReference>
<evidence type="ECO:0000313" key="16">
    <source>
        <dbReference type="EMBL" id="CUB02265.1"/>
    </source>
</evidence>
<dbReference type="EC" id="3.6.4.13" evidence="1"/>
<dbReference type="OrthoDB" id="9808889at2"/>
<evidence type="ECO:0000256" key="12">
    <source>
        <dbReference type="SAM" id="MobiDB-lite"/>
    </source>
</evidence>
<sequence length="489" mass="53292">MNFESLGLDARILKALKEKGYTTPSPIQQQAIPVVLSGQDLMAAAQTGTGKTAGFTLPMLQNLLTGQGARNNQVRALVLTPTRELAQQVADNVALYSKHLPLKSAVVYGGVKINPQMLKLRGGVDVLVATPGRLLDLHQQNALKLDRLEILVLDEADRMLDMGFINDLKKIVALVPKKRQTLLFSATFSDPIKELAERFVNDPEEVSVSPANTKAATISHQVFEVDKSDKTKLLIHLIKQEGWRQVLVFSKTKHGANRIARMLNAKDITAAAIHGDKSQNARTKALADFKSGAVQVLVATDIAARGIDISQLPYVVNFDLPKVPEDYVHRIGRTGRAGETGHAVSFVTEEDITELFAIERVIGELIERHVDATFPPTNRLQASKLDTRPIKPKKPKKPKTPKTDQTGQGNVTSEASANTKKPSNRKPAPRKPQSDGAKGNAPQNRAPKPRQPRQGTDNKPASSKSADSASNSTRTPRKRTRSSSNSSQS</sequence>
<dbReference type="GO" id="GO:0003724">
    <property type="term" value="F:RNA helicase activity"/>
    <property type="evidence" value="ECO:0007669"/>
    <property type="project" value="UniProtKB-EC"/>
</dbReference>
<dbReference type="PANTHER" id="PTHR47959">
    <property type="entry name" value="ATP-DEPENDENT RNA HELICASE RHLE-RELATED"/>
    <property type="match status" value="1"/>
</dbReference>
<keyword evidence="17" id="KW-1185">Reference proteome</keyword>
<dbReference type="PROSITE" id="PS51192">
    <property type="entry name" value="HELICASE_ATP_BIND_1"/>
    <property type="match status" value="1"/>
</dbReference>
<evidence type="ECO:0000256" key="10">
    <source>
        <dbReference type="PROSITE-ProRule" id="PRU00552"/>
    </source>
</evidence>
<proteinExistence type="inferred from homology"/>
<dbReference type="Proteomes" id="UP000182769">
    <property type="component" value="Unassembled WGS sequence"/>
</dbReference>
<organism evidence="16 17">
    <name type="scientific">Marinomonas fungiae</name>
    <dbReference type="NCBI Taxonomy" id="1137284"/>
    <lineage>
        <taxon>Bacteria</taxon>
        <taxon>Pseudomonadati</taxon>
        <taxon>Pseudomonadota</taxon>
        <taxon>Gammaproteobacteria</taxon>
        <taxon>Oceanospirillales</taxon>
        <taxon>Oceanospirillaceae</taxon>
        <taxon>Marinomonas</taxon>
    </lineage>
</organism>
<evidence type="ECO:0000256" key="4">
    <source>
        <dbReference type="ARBA" id="ARBA00022801"/>
    </source>
</evidence>
<keyword evidence="6 11" id="KW-0067">ATP-binding</keyword>
<feature type="compositionally biased region" description="Low complexity" evidence="12">
    <location>
        <begin position="457"/>
        <end position="474"/>
    </location>
</feature>